<feature type="transmembrane region" description="Helical" evidence="10">
    <location>
        <begin position="316"/>
        <end position="334"/>
    </location>
</feature>
<dbReference type="Proteomes" id="UP000052268">
    <property type="component" value="Unassembled WGS sequence"/>
</dbReference>
<evidence type="ECO:0000256" key="6">
    <source>
        <dbReference type="ARBA" id="ARBA00023136"/>
    </source>
</evidence>
<feature type="transmembrane region" description="Helical" evidence="10">
    <location>
        <begin position="74"/>
        <end position="93"/>
    </location>
</feature>
<feature type="transmembrane region" description="Helical" evidence="10">
    <location>
        <begin position="167"/>
        <end position="191"/>
    </location>
</feature>
<gene>
    <name evidence="11" type="ORF">V474_11975</name>
</gene>
<keyword evidence="6 10" id="KW-0472">Membrane</keyword>
<dbReference type="Gene3D" id="1.10.3080.10">
    <property type="entry name" value="Clc chloride channel"/>
    <property type="match status" value="1"/>
</dbReference>
<keyword evidence="3 10" id="KW-0812">Transmembrane</keyword>
<sequence length="584" mass="61854">MRRAGTNALKALFVRQRRRLRESEMAFIVLALLAGLAAGWMTNLQAWLAHSMQEVFYGVTVNRLSALGEIKHPWRLLALPSGGLALVAMSYMLRRRRRAPIDVVEANALHSGQIPFVDNLVISAQTLISNGVGASVGLEAAYAQMGGGVASVLGQWFKLRRADMRTLVGAGAGAAVGAAFGAPLAGAFYAFEIVIGSYTPAAVAPVVAAALGAAFITRALGVEPYLIASSADRVLTTGDYFVYVVLGLACALVGIALMRLVTFAEMQVQKVGRISRWKPVIGGLLLMPLAMVTPQTLSAGHGAMHLNLAMQPALQFLLVVLVVKIAASVISLSFGFRGGLFFASLFLGSLVGLIFAALVAMLPLNINLDVNDAALVGMAALAVSVVGGPMTLAILMLETTHDFALMGVVLTASLVSSALTRETFGYSFSTWRLHVRGSIVRSPRDIGWMLSLTAGRIMRTDWVSVPADLSIADFRARVALGSTSKAVLLDGDEHYVGIVTTASAYNPETVPETQVGILATLADNTLSPATDIRAMLKAFDLAAADELAVVDGVGNVVGVVTERHARRRYFEEIEASQRALFGET</sequence>
<evidence type="ECO:0000256" key="10">
    <source>
        <dbReference type="SAM" id="Phobius"/>
    </source>
</evidence>
<dbReference type="SUPFAM" id="SSF81340">
    <property type="entry name" value="Clc chloride channel"/>
    <property type="match status" value="1"/>
</dbReference>
<evidence type="ECO:0000313" key="12">
    <source>
        <dbReference type="Proteomes" id="UP000052268"/>
    </source>
</evidence>
<dbReference type="GO" id="GO:0005254">
    <property type="term" value="F:chloride channel activity"/>
    <property type="evidence" value="ECO:0007669"/>
    <property type="project" value="UniProtKB-KW"/>
</dbReference>
<feature type="transmembrane region" description="Helical" evidence="10">
    <location>
        <begin position="403"/>
        <end position="420"/>
    </location>
</feature>
<dbReference type="InterPro" id="IPR001807">
    <property type="entry name" value="ClC"/>
</dbReference>
<evidence type="ECO:0000256" key="3">
    <source>
        <dbReference type="ARBA" id="ARBA00022692"/>
    </source>
</evidence>
<dbReference type="Pfam" id="PF00654">
    <property type="entry name" value="Voltage_CLC"/>
    <property type="match status" value="1"/>
</dbReference>
<dbReference type="Gene3D" id="3.10.580.10">
    <property type="entry name" value="CBS-domain"/>
    <property type="match status" value="1"/>
</dbReference>
<dbReference type="PANTHER" id="PTHR43427">
    <property type="entry name" value="CHLORIDE CHANNEL PROTEIN CLC-E"/>
    <property type="match status" value="1"/>
</dbReference>
<dbReference type="RefSeq" id="WP_059150821.1">
    <property type="nucleotide sequence ID" value="NZ_KQ130452.1"/>
</dbReference>
<keyword evidence="4 10" id="KW-1133">Transmembrane helix</keyword>
<dbReference type="AlphaFoldDB" id="A0A0J7Y7G0"/>
<organism evidence="11 12">
    <name type="scientific">Novosphingobium barchaimii LL02</name>
    <dbReference type="NCBI Taxonomy" id="1114963"/>
    <lineage>
        <taxon>Bacteria</taxon>
        <taxon>Pseudomonadati</taxon>
        <taxon>Pseudomonadota</taxon>
        <taxon>Alphaproteobacteria</taxon>
        <taxon>Sphingomonadales</taxon>
        <taxon>Sphingomonadaceae</taxon>
        <taxon>Novosphingobium</taxon>
    </lineage>
</organism>
<accession>A0A0J7Y7G0</accession>
<evidence type="ECO:0000256" key="2">
    <source>
        <dbReference type="ARBA" id="ARBA00022448"/>
    </source>
</evidence>
<keyword evidence="2" id="KW-0813">Transport</keyword>
<dbReference type="OrthoDB" id="9814803at2"/>
<name>A0A0J7Y7G0_9SPHN</name>
<protein>
    <submittedName>
        <fullName evidence="11">Chloride channel protein</fullName>
    </submittedName>
</protein>
<dbReference type="EMBL" id="JACU01000002">
    <property type="protein sequence ID" value="KMS59884.1"/>
    <property type="molecule type" value="Genomic_DNA"/>
</dbReference>
<reference evidence="11 12" key="1">
    <citation type="journal article" date="2015" name="G3 (Bethesda)">
        <title>Insights into Ongoing Evolution of the Hexachlorocyclohexane Catabolic Pathway from Comparative Genomics of Ten Sphingomonadaceae Strains.</title>
        <authorList>
            <person name="Pearce S.L."/>
            <person name="Oakeshott J.G."/>
            <person name="Pandey G."/>
        </authorList>
    </citation>
    <scope>NUCLEOTIDE SEQUENCE [LARGE SCALE GENOMIC DNA]</scope>
    <source>
        <strain evidence="11 12">LL02</strain>
    </source>
</reference>
<evidence type="ECO:0000256" key="1">
    <source>
        <dbReference type="ARBA" id="ARBA00004141"/>
    </source>
</evidence>
<dbReference type="PRINTS" id="PR00762">
    <property type="entry name" value="CLCHANNEL"/>
</dbReference>
<evidence type="ECO:0000313" key="11">
    <source>
        <dbReference type="EMBL" id="KMS59884.1"/>
    </source>
</evidence>
<dbReference type="InterPro" id="IPR050368">
    <property type="entry name" value="ClC-type_chloride_channel"/>
</dbReference>
<evidence type="ECO:0000256" key="8">
    <source>
        <dbReference type="ARBA" id="ARBA00023214"/>
    </source>
</evidence>
<feature type="transmembrane region" description="Helical" evidence="10">
    <location>
        <begin position="203"/>
        <end position="228"/>
    </location>
</feature>
<feature type="transmembrane region" description="Helical" evidence="10">
    <location>
        <begin position="374"/>
        <end position="397"/>
    </location>
</feature>
<dbReference type="InterPro" id="IPR014743">
    <property type="entry name" value="Cl-channel_core"/>
</dbReference>
<keyword evidence="7" id="KW-0869">Chloride channel</keyword>
<keyword evidence="12" id="KW-1185">Reference proteome</keyword>
<dbReference type="GO" id="GO:0034707">
    <property type="term" value="C:chloride channel complex"/>
    <property type="evidence" value="ECO:0007669"/>
    <property type="project" value="UniProtKB-KW"/>
</dbReference>
<keyword evidence="9" id="KW-0407">Ion channel</keyword>
<comment type="subcellular location">
    <subcellularLocation>
        <location evidence="1">Membrane</location>
        <topology evidence="1">Multi-pass membrane protein</topology>
    </subcellularLocation>
</comment>
<dbReference type="SUPFAM" id="SSF54631">
    <property type="entry name" value="CBS-domain pair"/>
    <property type="match status" value="1"/>
</dbReference>
<proteinExistence type="predicted"/>
<dbReference type="InterPro" id="IPR046342">
    <property type="entry name" value="CBS_dom_sf"/>
</dbReference>
<evidence type="ECO:0000256" key="5">
    <source>
        <dbReference type="ARBA" id="ARBA00023065"/>
    </source>
</evidence>
<comment type="caution">
    <text evidence="11">The sequence shown here is derived from an EMBL/GenBank/DDBJ whole genome shotgun (WGS) entry which is preliminary data.</text>
</comment>
<dbReference type="CDD" id="cd00400">
    <property type="entry name" value="Voltage_gated_ClC"/>
    <property type="match status" value="1"/>
</dbReference>
<dbReference type="PATRIC" id="fig|1114963.3.peg.1302"/>
<evidence type="ECO:0000256" key="7">
    <source>
        <dbReference type="ARBA" id="ARBA00023173"/>
    </source>
</evidence>
<evidence type="ECO:0000256" key="4">
    <source>
        <dbReference type="ARBA" id="ARBA00022989"/>
    </source>
</evidence>
<feature type="transmembrane region" description="Helical" evidence="10">
    <location>
        <begin position="340"/>
        <end position="362"/>
    </location>
</feature>
<dbReference type="PANTHER" id="PTHR43427:SF6">
    <property type="entry name" value="CHLORIDE CHANNEL PROTEIN CLC-E"/>
    <property type="match status" value="1"/>
</dbReference>
<keyword evidence="8" id="KW-0868">Chloride</keyword>
<evidence type="ECO:0000256" key="9">
    <source>
        <dbReference type="ARBA" id="ARBA00023303"/>
    </source>
</evidence>
<keyword evidence="5" id="KW-0406">Ion transport</keyword>
<feature type="transmembrane region" description="Helical" evidence="10">
    <location>
        <begin position="25"/>
        <end position="48"/>
    </location>
</feature>
<feature type="transmembrane region" description="Helical" evidence="10">
    <location>
        <begin position="240"/>
        <end position="261"/>
    </location>
</feature>